<dbReference type="InterPro" id="IPR000845">
    <property type="entry name" value="Nucleoside_phosphorylase_d"/>
</dbReference>
<dbReference type="Gene3D" id="3.40.50.1580">
    <property type="entry name" value="Nucleoside phosphorylase domain"/>
    <property type="match status" value="1"/>
</dbReference>
<dbReference type="InterPro" id="IPR035994">
    <property type="entry name" value="Nucleoside_phosphorylase_sf"/>
</dbReference>
<evidence type="ECO:0000259" key="1">
    <source>
        <dbReference type="Pfam" id="PF01048"/>
    </source>
</evidence>
<name>A0A0F9JX14_9ZZZZ</name>
<comment type="caution">
    <text evidence="2">The sequence shown here is derived from an EMBL/GenBank/DDBJ whole genome shotgun (WGS) entry which is preliminary data.</text>
</comment>
<proteinExistence type="predicted"/>
<reference evidence="2" key="1">
    <citation type="journal article" date="2015" name="Nature">
        <title>Complex archaea that bridge the gap between prokaryotes and eukaryotes.</title>
        <authorList>
            <person name="Spang A."/>
            <person name="Saw J.H."/>
            <person name="Jorgensen S.L."/>
            <person name="Zaremba-Niedzwiedzka K."/>
            <person name="Martijn J."/>
            <person name="Lind A.E."/>
            <person name="van Eijk R."/>
            <person name="Schleper C."/>
            <person name="Guy L."/>
            <person name="Ettema T.J."/>
        </authorList>
    </citation>
    <scope>NUCLEOTIDE SEQUENCE</scope>
</reference>
<dbReference type="GO" id="GO:0003824">
    <property type="term" value="F:catalytic activity"/>
    <property type="evidence" value="ECO:0007669"/>
    <property type="project" value="InterPro"/>
</dbReference>
<gene>
    <name evidence="2" type="ORF">LCGC14_1475540</name>
</gene>
<dbReference type="AlphaFoldDB" id="A0A0F9JX14"/>
<dbReference type="EMBL" id="LAZR01010426">
    <property type="protein sequence ID" value="KKM67001.1"/>
    <property type="molecule type" value="Genomic_DNA"/>
</dbReference>
<protein>
    <recommendedName>
        <fullName evidence="1">Nucleoside phosphorylase domain-containing protein</fullName>
    </recommendedName>
</protein>
<dbReference type="GO" id="GO:0009116">
    <property type="term" value="P:nucleoside metabolic process"/>
    <property type="evidence" value="ECO:0007669"/>
    <property type="project" value="InterPro"/>
</dbReference>
<sequence>MIVITYAYPLEVKGLKKKLIKVGLDNKVDWLRFNTDHGDGFESVSSDYSLILNVGFAGALNQSLALGQVVLVDRLINNEEWQETNLKSKSWHEAQRFAEASGISNGSLLTVDEPIVSVQVRDKLRMKSNADIVDMEGHYLFEMLDERASFVSFKIISDNADNDAWNNVKQYGDKWSNVLGETVAEFIAYFLRGNKQKSSGLPTMNSEL</sequence>
<organism evidence="2">
    <name type="scientific">marine sediment metagenome</name>
    <dbReference type="NCBI Taxonomy" id="412755"/>
    <lineage>
        <taxon>unclassified sequences</taxon>
        <taxon>metagenomes</taxon>
        <taxon>ecological metagenomes</taxon>
    </lineage>
</organism>
<dbReference type="Pfam" id="PF01048">
    <property type="entry name" value="PNP_UDP_1"/>
    <property type="match status" value="1"/>
</dbReference>
<evidence type="ECO:0000313" key="2">
    <source>
        <dbReference type="EMBL" id="KKM67001.1"/>
    </source>
</evidence>
<feature type="domain" description="Nucleoside phosphorylase" evidence="1">
    <location>
        <begin position="50"/>
        <end position="187"/>
    </location>
</feature>
<accession>A0A0F9JX14</accession>
<dbReference type="SUPFAM" id="SSF53167">
    <property type="entry name" value="Purine and uridine phosphorylases"/>
    <property type="match status" value="1"/>
</dbReference>